<keyword evidence="1" id="KW-0472">Membrane</keyword>
<dbReference type="STRING" id="1005944.SAMN05192576_2061"/>
<keyword evidence="1" id="KW-1133">Transmembrane helix</keyword>
<feature type="transmembrane region" description="Helical" evidence="1">
    <location>
        <begin position="293"/>
        <end position="316"/>
    </location>
</feature>
<feature type="transmembrane region" description="Helical" evidence="1">
    <location>
        <begin position="27"/>
        <end position="47"/>
    </location>
</feature>
<accession>A0A1H0AJT5</accession>
<keyword evidence="1" id="KW-0812">Transmembrane</keyword>
<feature type="transmembrane region" description="Helical" evidence="1">
    <location>
        <begin position="425"/>
        <end position="443"/>
    </location>
</feature>
<keyword evidence="3" id="KW-1185">Reference proteome</keyword>
<feature type="transmembrane region" description="Helical" evidence="1">
    <location>
        <begin position="76"/>
        <end position="96"/>
    </location>
</feature>
<feature type="transmembrane region" description="Helical" evidence="1">
    <location>
        <begin position="328"/>
        <end position="349"/>
    </location>
</feature>
<gene>
    <name evidence="2" type="ORF">SAMN05192576_2061</name>
</gene>
<evidence type="ECO:0000313" key="2">
    <source>
        <dbReference type="EMBL" id="SDN33810.1"/>
    </source>
</evidence>
<evidence type="ECO:0000313" key="3">
    <source>
        <dbReference type="Proteomes" id="UP000199004"/>
    </source>
</evidence>
<proteinExistence type="predicted"/>
<dbReference type="AlphaFoldDB" id="A0A1H0AJT5"/>
<dbReference type="Proteomes" id="UP000199004">
    <property type="component" value="Unassembled WGS sequence"/>
</dbReference>
<feature type="transmembrane region" description="Helical" evidence="1">
    <location>
        <begin position="187"/>
        <end position="210"/>
    </location>
</feature>
<feature type="transmembrane region" description="Helical" evidence="1">
    <location>
        <begin position="387"/>
        <end position="405"/>
    </location>
</feature>
<organism evidence="2 3">
    <name type="scientific">Nocardioides szechwanensis</name>
    <dbReference type="NCBI Taxonomy" id="1005944"/>
    <lineage>
        <taxon>Bacteria</taxon>
        <taxon>Bacillati</taxon>
        <taxon>Actinomycetota</taxon>
        <taxon>Actinomycetes</taxon>
        <taxon>Propionibacteriales</taxon>
        <taxon>Nocardioidaceae</taxon>
        <taxon>Nocardioides</taxon>
    </lineage>
</organism>
<dbReference type="RefSeq" id="WP_245715210.1">
    <property type="nucleotide sequence ID" value="NZ_BKAE01000011.1"/>
</dbReference>
<sequence>MPDVPVGDRAFAHGIGGSADLPISPSLAIAGAVAALVISFTVLAIAWRTPRYDEATTGRPAPAWLDGLVASTGWRFALRALGFVVFAYTVMVAVLGEDLRTNPFFGIVFVWWWVGLVPLSLLFGPVWKMISPVRTINLAFAKLSGSDPEVGVFTYPQRLGHWPAAIGLFAFVWLELVYPFMTELGPVRLWCAVYVAAMLIGGALFGNTFYEHADPFEVYSTLVGKLSVWGTREGRLLVRSPLANLDSVVVRPGLVAVLAVLFGSTAFDSFRDSSEWVSFIQSTTVSSYLLNNLALLSFCIGVGLVFALGCMLTGVGPETSRRSLPDRYAHSIVPIVVGYVVAHYLTYLVEFGQRTLILASDPFGDGSNILGTGDWTINYWLSYHPTLLANTKVIAVVVGHVLGVIAAHDRAVRLLPARHQLTGQLPLLFAMVAFTAGGLYLLFAA</sequence>
<evidence type="ECO:0000256" key="1">
    <source>
        <dbReference type="SAM" id="Phobius"/>
    </source>
</evidence>
<feature type="transmembrane region" description="Helical" evidence="1">
    <location>
        <begin position="162"/>
        <end position="181"/>
    </location>
</feature>
<protein>
    <recommendedName>
        <fullName evidence="4">Fenitrothion hydrolase</fullName>
    </recommendedName>
</protein>
<evidence type="ECO:0008006" key="4">
    <source>
        <dbReference type="Google" id="ProtNLM"/>
    </source>
</evidence>
<feature type="transmembrane region" description="Helical" evidence="1">
    <location>
        <begin position="248"/>
        <end position="267"/>
    </location>
</feature>
<dbReference type="EMBL" id="FNIC01000002">
    <property type="protein sequence ID" value="SDN33810.1"/>
    <property type="molecule type" value="Genomic_DNA"/>
</dbReference>
<feature type="transmembrane region" description="Helical" evidence="1">
    <location>
        <begin position="102"/>
        <end position="124"/>
    </location>
</feature>
<reference evidence="2 3" key="1">
    <citation type="submission" date="2016-10" db="EMBL/GenBank/DDBJ databases">
        <authorList>
            <person name="de Groot N.N."/>
        </authorList>
    </citation>
    <scope>NUCLEOTIDE SEQUENCE [LARGE SCALE GENOMIC DNA]</scope>
    <source>
        <strain evidence="2 3">CGMCC 1.11147</strain>
    </source>
</reference>
<name>A0A1H0AJT5_9ACTN</name>